<feature type="domain" description="GAF" evidence="2">
    <location>
        <begin position="107"/>
        <end position="239"/>
    </location>
</feature>
<protein>
    <submittedName>
        <fullName evidence="4">Regulatory protein, Fis family</fullName>
    </submittedName>
</protein>
<dbReference type="Gene3D" id="1.10.10.60">
    <property type="entry name" value="Homeodomain-like"/>
    <property type="match status" value="1"/>
</dbReference>
<dbReference type="Pfam" id="PF01590">
    <property type="entry name" value="GAF"/>
    <property type="match status" value="1"/>
</dbReference>
<dbReference type="SUPFAM" id="SSF55781">
    <property type="entry name" value="GAF domain-like"/>
    <property type="match status" value="1"/>
</dbReference>
<dbReference type="AlphaFoldDB" id="A0A1H2TQG1"/>
<feature type="compositionally biased region" description="Low complexity" evidence="1">
    <location>
        <begin position="28"/>
        <end position="42"/>
    </location>
</feature>
<dbReference type="InterPro" id="IPR002197">
    <property type="entry name" value="HTH_Fis"/>
</dbReference>
<feature type="region of interest" description="Disordered" evidence="1">
    <location>
        <begin position="355"/>
        <end position="376"/>
    </location>
</feature>
<dbReference type="GO" id="GO:0043565">
    <property type="term" value="F:sequence-specific DNA binding"/>
    <property type="evidence" value="ECO:0007669"/>
    <property type="project" value="InterPro"/>
</dbReference>
<evidence type="ECO:0000259" key="2">
    <source>
        <dbReference type="Pfam" id="PF01590"/>
    </source>
</evidence>
<keyword evidence="5" id="KW-1185">Reference proteome</keyword>
<dbReference type="Gene3D" id="3.30.450.40">
    <property type="match status" value="1"/>
</dbReference>
<name>A0A1H2TQG1_9RHOB</name>
<organism evidence="4 5">
    <name type="scientific">Paracoccus sanguinis</name>
    <dbReference type="NCBI Taxonomy" id="1545044"/>
    <lineage>
        <taxon>Bacteria</taxon>
        <taxon>Pseudomonadati</taxon>
        <taxon>Pseudomonadota</taxon>
        <taxon>Alphaproteobacteria</taxon>
        <taxon>Rhodobacterales</taxon>
        <taxon>Paracoccaceae</taxon>
        <taxon>Paracoccus</taxon>
    </lineage>
</organism>
<dbReference type="PRINTS" id="PR01590">
    <property type="entry name" value="HTHFIS"/>
</dbReference>
<dbReference type="Pfam" id="PF02954">
    <property type="entry name" value="HTH_8"/>
    <property type="match status" value="1"/>
</dbReference>
<proteinExistence type="predicted"/>
<dbReference type="SUPFAM" id="SSF46689">
    <property type="entry name" value="Homeodomain-like"/>
    <property type="match status" value="1"/>
</dbReference>
<dbReference type="EMBL" id="FNNA01000001">
    <property type="protein sequence ID" value="SDW45524.1"/>
    <property type="molecule type" value="Genomic_DNA"/>
</dbReference>
<dbReference type="RefSeq" id="WP_074826156.1">
    <property type="nucleotide sequence ID" value="NZ_FNNA01000001.1"/>
</dbReference>
<dbReference type="STRING" id="1545044.SAMN05444276_1011021"/>
<gene>
    <name evidence="4" type="ORF">SAMN05444276_1011021</name>
</gene>
<feature type="region of interest" description="Disordered" evidence="1">
    <location>
        <begin position="1"/>
        <end position="47"/>
    </location>
</feature>
<dbReference type="OrthoDB" id="9805953at2"/>
<feature type="domain" description="DNA binding HTH" evidence="3">
    <location>
        <begin position="309"/>
        <end position="348"/>
    </location>
</feature>
<dbReference type="InterPro" id="IPR003018">
    <property type="entry name" value="GAF"/>
</dbReference>
<accession>A0A1H2TQG1</accession>
<reference evidence="5" key="1">
    <citation type="submission" date="2016-10" db="EMBL/GenBank/DDBJ databases">
        <authorList>
            <person name="Varghese N."/>
            <person name="Submissions S."/>
        </authorList>
    </citation>
    <scope>NUCLEOTIDE SEQUENCE [LARGE SCALE GENOMIC DNA]</scope>
    <source>
        <strain evidence="5">DSM 29303</strain>
    </source>
</reference>
<evidence type="ECO:0000313" key="4">
    <source>
        <dbReference type="EMBL" id="SDW45524.1"/>
    </source>
</evidence>
<dbReference type="InterPro" id="IPR009057">
    <property type="entry name" value="Homeodomain-like_sf"/>
</dbReference>
<sequence>MATRLPPPRLDAGTPVPLTDPLTVSVTGEPPVRGGARPRGPVTPRPHADRVIERTRANDDLTPLTASWRRSALRHGLDPSAPLRPERLDAAGIARRREAMGGFLSVAAPRVEQLYGLVRASGCSVVLTDAAGIILDRRVSAGDAAVFDGWDLACGADWSEAAQGTNGVGTCLAEGRQVIIHRDEHFLSRNTAMSCIDAPIHGPDGAVIAALDVSSARADQTEQINALIAAMVAQTARAIETAWFRAAFPGARIVMAGEGTEALVAVDRDELAIGATRDARRALGLPRSGALTPRPLADLIGREDDLTGLERAERAALARALARSGGNVTAAARALGVGRATLYRKMARLGLVGAGREAPGAPRAAGAPGAPAASHG</sequence>
<dbReference type="InterPro" id="IPR029016">
    <property type="entry name" value="GAF-like_dom_sf"/>
</dbReference>
<evidence type="ECO:0000256" key="1">
    <source>
        <dbReference type="SAM" id="MobiDB-lite"/>
    </source>
</evidence>
<dbReference type="Proteomes" id="UP000182944">
    <property type="component" value="Unassembled WGS sequence"/>
</dbReference>
<evidence type="ECO:0000259" key="3">
    <source>
        <dbReference type="Pfam" id="PF02954"/>
    </source>
</evidence>
<evidence type="ECO:0000313" key="5">
    <source>
        <dbReference type="Proteomes" id="UP000182944"/>
    </source>
</evidence>